<comment type="similarity">
    <text evidence="1 4">Belongs to the Nudix hydrolase family.</text>
</comment>
<proteinExistence type="inferred from homology"/>
<dbReference type="SUPFAM" id="SSF55811">
    <property type="entry name" value="Nudix"/>
    <property type="match status" value="1"/>
</dbReference>
<evidence type="ECO:0000256" key="4">
    <source>
        <dbReference type="RuleBase" id="RU003476"/>
    </source>
</evidence>
<name>A0AA38LB92_TAXCH</name>
<protein>
    <recommendedName>
        <fullName evidence="5">Nudix hydrolase domain-containing protein</fullName>
    </recommendedName>
</protein>
<dbReference type="GO" id="GO:0046872">
    <property type="term" value="F:metal ion binding"/>
    <property type="evidence" value="ECO:0007669"/>
    <property type="project" value="UniProtKB-KW"/>
</dbReference>
<dbReference type="InterPro" id="IPR000086">
    <property type="entry name" value="NUDIX_hydrolase_dom"/>
</dbReference>
<dbReference type="Proteomes" id="UP000824469">
    <property type="component" value="Unassembled WGS sequence"/>
</dbReference>
<dbReference type="Gene3D" id="3.40.630.30">
    <property type="match status" value="1"/>
</dbReference>
<evidence type="ECO:0000313" key="6">
    <source>
        <dbReference type="EMBL" id="KAH9317481.1"/>
    </source>
</evidence>
<dbReference type="PRINTS" id="PR00502">
    <property type="entry name" value="NUDIXFAMILY"/>
</dbReference>
<dbReference type="EMBL" id="JAHRHJ020000004">
    <property type="protein sequence ID" value="KAH9317481.1"/>
    <property type="molecule type" value="Genomic_DNA"/>
</dbReference>
<keyword evidence="3 4" id="KW-0378">Hydrolase</keyword>
<dbReference type="GO" id="GO:0051287">
    <property type="term" value="F:NAD binding"/>
    <property type="evidence" value="ECO:0007669"/>
    <property type="project" value="TreeGrafter"/>
</dbReference>
<organism evidence="6 7">
    <name type="scientific">Taxus chinensis</name>
    <name type="common">Chinese yew</name>
    <name type="synonym">Taxus wallichiana var. chinensis</name>
    <dbReference type="NCBI Taxonomy" id="29808"/>
    <lineage>
        <taxon>Eukaryota</taxon>
        <taxon>Viridiplantae</taxon>
        <taxon>Streptophyta</taxon>
        <taxon>Embryophyta</taxon>
        <taxon>Tracheophyta</taxon>
        <taxon>Spermatophyta</taxon>
        <taxon>Pinopsida</taxon>
        <taxon>Pinidae</taxon>
        <taxon>Conifers II</taxon>
        <taxon>Cupressales</taxon>
        <taxon>Taxaceae</taxon>
        <taxon>Taxus</taxon>
    </lineage>
</organism>
<dbReference type="PROSITE" id="PS00893">
    <property type="entry name" value="NUDIX_BOX"/>
    <property type="match status" value="1"/>
</dbReference>
<dbReference type="InterPro" id="IPR020084">
    <property type="entry name" value="NUDIX_hydrolase_CS"/>
</dbReference>
<evidence type="ECO:0000256" key="3">
    <source>
        <dbReference type="ARBA" id="ARBA00022801"/>
    </source>
</evidence>
<dbReference type="PRINTS" id="PR01356">
    <property type="entry name" value="GFGPROTEIN"/>
</dbReference>
<dbReference type="InterPro" id="IPR040618">
    <property type="entry name" value="Pre-Nudix"/>
</dbReference>
<dbReference type="GO" id="GO:0035529">
    <property type="term" value="F:NADH pyrophosphatase activity"/>
    <property type="evidence" value="ECO:0007669"/>
    <property type="project" value="TreeGrafter"/>
</dbReference>
<dbReference type="AlphaFoldDB" id="A0AA38LB92"/>
<feature type="non-terminal residue" evidence="6">
    <location>
        <position position="1"/>
    </location>
</feature>
<dbReference type="PANTHER" id="PTHR13994:SF13">
    <property type="entry name" value="FI03680P"/>
    <property type="match status" value="1"/>
</dbReference>
<dbReference type="OMA" id="PCEISEA"/>
<dbReference type="InterPro" id="IPR015797">
    <property type="entry name" value="NUDIX_hydrolase-like_dom_sf"/>
</dbReference>
<dbReference type="Gene3D" id="3.90.79.10">
    <property type="entry name" value="Nucleoside Triphosphate Pyrophosphohydrolase"/>
    <property type="match status" value="1"/>
</dbReference>
<accession>A0AA38LB92</accession>
<evidence type="ECO:0000256" key="2">
    <source>
        <dbReference type="ARBA" id="ARBA00022723"/>
    </source>
</evidence>
<evidence type="ECO:0000313" key="7">
    <source>
        <dbReference type="Proteomes" id="UP000824469"/>
    </source>
</evidence>
<dbReference type="Pfam" id="PF18290">
    <property type="entry name" value="Nudix_hydro"/>
    <property type="match status" value="1"/>
</dbReference>
<evidence type="ECO:0000259" key="5">
    <source>
        <dbReference type="PROSITE" id="PS51462"/>
    </source>
</evidence>
<evidence type="ECO:0000256" key="1">
    <source>
        <dbReference type="ARBA" id="ARBA00005582"/>
    </source>
</evidence>
<feature type="domain" description="Nudix hydrolase" evidence="5">
    <location>
        <begin position="131"/>
        <end position="261"/>
    </location>
</feature>
<keyword evidence="7" id="KW-1185">Reference proteome</keyword>
<dbReference type="InterPro" id="IPR003293">
    <property type="entry name" value="Nudix_hydrolase6-like"/>
</dbReference>
<comment type="caution">
    <text evidence="6">The sequence shown here is derived from an EMBL/GenBank/DDBJ whole genome shotgun (WGS) entry which is preliminary data.</text>
</comment>
<dbReference type="FunFam" id="3.90.79.10:FF:000015">
    <property type="entry name" value="Nudix hydrolase 8"/>
    <property type="match status" value="1"/>
</dbReference>
<dbReference type="Pfam" id="PF00293">
    <property type="entry name" value="NUDIX"/>
    <property type="match status" value="1"/>
</dbReference>
<gene>
    <name evidence="6" type="ORF">KI387_019250</name>
</gene>
<dbReference type="PANTHER" id="PTHR13994">
    <property type="entry name" value="NUDIX HYDROLASE RELATED"/>
    <property type="match status" value="1"/>
</dbReference>
<dbReference type="PROSITE" id="PS51462">
    <property type="entry name" value="NUDIX"/>
    <property type="match status" value="1"/>
</dbReference>
<keyword evidence="2" id="KW-0479">Metal-binding</keyword>
<dbReference type="FunFam" id="3.40.630.30:FF:000016">
    <property type="entry name" value="nudix hydrolase 2"/>
    <property type="match status" value="1"/>
</dbReference>
<dbReference type="GO" id="GO:0047631">
    <property type="term" value="F:ADP-ribose diphosphatase activity"/>
    <property type="evidence" value="ECO:0007669"/>
    <property type="project" value="TreeGrafter"/>
</dbReference>
<reference evidence="6 7" key="1">
    <citation type="journal article" date="2021" name="Nat. Plants">
        <title>The Taxus genome provides insights into paclitaxel biosynthesis.</title>
        <authorList>
            <person name="Xiong X."/>
            <person name="Gou J."/>
            <person name="Liao Q."/>
            <person name="Li Y."/>
            <person name="Zhou Q."/>
            <person name="Bi G."/>
            <person name="Li C."/>
            <person name="Du R."/>
            <person name="Wang X."/>
            <person name="Sun T."/>
            <person name="Guo L."/>
            <person name="Liang H."/>
            <person name="Lu P."/>
            <person name="Wu Y."/>
            <person name="Zhang Z."/>
            <person name="Ro D.K."/>
            <person name="Shang Y."/>
            <person name="Huang S."/>
            <person name="Yan J."/>
        </authorList>
    </citation>
    <scope>NUCLEOTIDE SEQUENCE [LARGE SCALE GENOMIC DNA]</scope>
    <source>
        <strain evidence="6">Ta-2019</strain>
    </source>
</reference>
<sequence>NCLRYKMAFPSNEVSESTQTFVSESRAQEIPELLKYHEDRYDGVVVEIENEQQQYNDAARFTSSLKASLSQWTRQGKKGVWIKVPIEQAKLLPALIQEGFWYHHAEASYVMLAYWIPSKSRPACTIPANASHQVGIAAFVFNAQGEVLVVQEKYGPYKDSGLWKMPTGRIEQGECINKGAVREVKEETGIDTEFLEVLGFRDGHNAAFGKSDLLFVCMLKSLSSEILIEDTEISAAKWMAMEEFVAQPKNQQSKLLKDMVDVCVARFEGRYKGFSPIFHIPTNSTKPRSVFYCNALADSKAELE</sequence>
<dbReference type="CDD" id="cd04670">
    <property type="entry name" value="NUDIX_ASFGF2_Nudt6"/>
    <property type="match status" value="1"/>
</dbReference>
<dbReference type="InterPro" id="IPR020476">
    <property type="entry name" value="Nudix_hydrolase"/>
</dbReference>